<dbReference type="AlphaFoldDB" id="A0AAN4ZBN1"/>
<name>A0AAN4ZBN1_9BILA</name>
<evidence type="ECO:0000313" key="5">
    <source>
        <dbReference type="EMBL" id="GMR38197.1"/>
    </source>
</evidence>
<dbReference type="Proteomes" id="UP001328107">
    <property type="component" value="Unassembled WGS sequence"/>
</dbReference>
<proteinExistence type="predicted"/>
<keyword evidence="6" id="KW-1185">Reference proteome</keyword>
<dbReference type="InterPro" id="IPR047126">
    <property type="entry name" value="RNF141-like"/>
</dbReference>
<dbReference type="PROSITE" id="PS50089">
    <property type="entry name" value="ZF_RING_2"/>
    <property type="match status" value="1"/>
</dbReference>
<dbReference type="InterPro" id="IPR013083">
    <property type="entry name" value="Znf_RING/FYVE/PHD"/>
</dbReference>
<dbReference type="Gene3D" id="3.30.40.10">
    <property type="entry name" value="Zinc/RING finger domain, C3HC4 (zinc finger)"/>
    <property type="match status" value="1"/>
</dbReference>
<evidence type="ECO:0000256" key="3">
    <source>
        <dbReference type="PROSITE-ProRule" id="PRU00175"/>
    </source>
</evidence>
<gene>
    <name evidence="5" type="ORF">PMAYCL1PPCAC_08392</name>
</gene>
<dbReference type="Pfam" id="PF13639">
    <property type="entry name" value="zf-RING_2"/>
    <property type="match status" value="1"/>
</dbReference>
<organism evidence="5 6">
    <name type="scientific">Pristionchus mayeri</name>
    <dbReference type="NCBI Taxonomy" id="1317129"/>
    <lineage>
        <taxon>Eukaryota</taxon>
        <taxon>Metazoa</taxon>
        <taxon>Ecdysozoa</taxon>
        <taxon>Nematoda</taxon>
        <taxon>Chromadorea</taxon>
        <taxon>Rhabditida</taxon>
        <taxon>Rhabditina</taxon>
        <taxon>Diplogasteromorpha</taxon>
        <taxon>Diplogasteroidea</taxon>
        <taxon>Neodiplogasteridae</taxon>
        <taxon>Pristionchus</taxon>
    </lineage>
</organism>
<dbReference type="PANTHER" id="PTHR12109">
    <property type="entry name" value="RING FINGER PROTEIN 141-RELATED"/>
    <property type="match status" value="1"/>
</dbReference>
<evidence type="ECO:0000256" key="1">
    <source>
        <dbReference type="ARBA" id="ARBA00022771"/>
    </source>
</evidence>
<dbReference type="InterPro" id="IPR001841">
    <property type="entry name" value="Znf_RING"/>
</dbReference>
<evidence type="ECO:0000313" key="6">
    <source>
        <dbReference type="Proteomes" id="UP001328107"/>
    </source>
</evidence>
<sequence length="161" mass="18947">MQPPDASVVNCSICMSDLNTKLTVVLRPCAHKFHHSCACEWMETRSIRWDRSRDDQSCPLCRTVTTKMEEESGYTYLPGYPFGETGEPTREVLRLEEQPAILLQLLQETEMRCSRWEEFEKDETKGNEYREDIQSEKQKMESRRGILQQMLREFEAGEWTV</sequence>
<dbReference type="SUPFAM" id="SSF57850">
    <property type="entry name" value="RING/U-box"/>
    <property type="match status" value="1"/>
</dbReference>
<dbReference type="CDD" id="cd16448">
    <property type="entry name" value="RING-H2"/>
    <property type="match status" value="1"/>
</dbReference>
<keyword evidence="1 3" id="KW-0863">Zinc-finger</keyword>
<evidence type="ECO:0000256" key="2">
    <source>
        <dbReference type="ARBA" id="ARBA00022833"/>
    </source>
</evidence>
<keyword evidence="2" id="KW-0862">Zinc</keyword>
<evidence type="ECO:0000259" key="4">
    <source>
        <dbReference type="PROSITE" id="PS50089"/>
    </source>
</evidence>
<keyword evidence="1 3" id="KW-0479">Metal-binding</keyword>
<reference evidence="6" key="1">
    <citation type="submission" date="2022-10" db="EMBL/GenBank/DDBJ databases">
        <title>Genome assembly of Pristionchus species.</title>
        <authorList>
            <person name="Yoshida K."/>
            <person name="Sommer R.J."/>
        </authorList>
    </citation>
    <scope>NUCLEOTIDE SEQUENCE [LARGE SCALE GENOMIC DNA]</scope>
    <source>
        <strain evidence="6">RS5460</strain>
    </source>
</reference>
<dbReference type="EMBL" id="BTRK01000002">
    <property type="protein sequence ID" value="GMR38197.1"/>
    <property type="molecule type" value="Genomic_DNA"/>
</dbReference>
<accession>A0AAN4ZBN1</accession>
<dbReference type="SMART" id="SM00184">
    <property type="entry name" value="RING"/>
    <property type="match status" value="1"/>
</dbReference>
<feature type="non-terminal residue" evidence="5">
    <location>
        <position position="161"/>
    </location>
</feature>
<protein>
    <recommendedName>
        <fullName evidence="4">RING-type domain-containing protein</fullName>
    </recommendedName>
</protein>
<comment type="caution">
    <text evidence="5">The sequence shown here is derived from an EMBL/GenBank/DDBJ whole genome shotgun (WGS) entry which is preliminary data.</text>
</comment>
<dbReference type="GO" id="GO:0008270">
    <property type="term" value="F:zinc ion binding"/>
    <property type="evidence" value="ECO:0007669"/>
    <property type="project" value="UniProtKB-KW"/>
</dbReference>
<feature type="domain" description="RING-type" evidence="4">
    <location>
        <begin position="11"/>
        <end position="62"/>
    </location>
</feature>